<accession>G4RCZ9</accession>
<gene>
    <name evidence="3" type="ordered locus">KKY_2776</name>
</gene>
<evidence type="ECO:0008006" key="5">
    <source>
        <dbReference type="Google" id="ProtNLM"/>
    </source>
</evidence>
<reference evidence="3 4" key="1">
    <citation type="journal article" date="2012" name="J. Bacteriol.">
        <title>Complete genome sequence of Pelagibacterium halotolerans B2T.</title>
        <authorList>
            <person name="Huo Y.Y."/>
            <person name="Cheng H."/>
            <person name="Han X.F."/>
            <person name="Jiang X.W."/>
            <person name="Sun C."/>
            <person name="Zhang X.Q."/>
            <person name="Zhu X.F."/>
            <person name="Liu Y.F."/>
            <person name="Li P.F."/>
            <person name="Ni P.X."/>
            <person name="Wu M."/>
        </authorList>
    </citation>
    <scope>NUCLEOTIDE SEQUENCE [LARGE SCALE GENOMIC DNA]</scope>
    <source>
        <strain evidence="4">DSM 22347 / JCM 15775 / CGMCC 1.7692 / B2</strain>
    </source>
</reference>
<keyword evidence="2" id="KW-0472">Membrane</keyword>
<evidence type="ECO:0000313" key="3">
    <source>
        <dbReference type="EMBL" id="AEQ52782.1"/>
    </source>
</evidence>
<evidence type="ECO:0000313" key="4">
    <source>
        <dbReference type="Proteomes" id="UP000008850"/>
    </source>
</evidence>
<organism evidence="3 4">
    <name type="scientific">Pelagibacterium halotolerans (strain DSM 22347 / JCM 15775 / CGMCC 1.7692 / B2)</name>
    <dbReference type="NCBI Taxonomy" id="1082931"/>
    <lineage>
        <taxon>Bacteria</taxon>
        <taxon>Pseudomonadati</taxon>
        <taxon>Pseudomonadota</taxon>
        <taxon>Alphaproteobacteria</taxon>
        <taxon>Hyphomicrobiales</taxon>
        <taxon>Devosiaceae</taxon>
        <taxon>Pelagibacterium</taxon>
    </lineage>
</organism>
<dbReference type="AlphaFoldDB" id="G4RCZ9"/>
<sequence length="117" mass="12303">MRLHPEDSTFARLVLIAGFVTGIAVGTLILHERAAEQGINGEPARSLPTAGDPELIRCRDLGTAAAEDESCLAAWSEEHRRFFGTLQTPPSVPPALPPAGGTEEEAVDAQAAGMEAQ</sequence>
<feature type="transmembrane region" description="Helical" evidence="2">
    <location>
        <begin position="12"/>
        <end position="30"/>
    </location>
</feature>
<dbReference type="RefSeq" id="WP_014131929.1">
    <property type="nucleotide sequence ID" value="NC_016078.1"/>
</dbReference>
<dbReference type="InterPro" id="IPR027587">
    <property type="entry name" value="TrbK"/>
</dbReference>
<dbReference type="EMBL" id="CP003075">
    <property type="protein sequence ID" value="AEQ52782.1"/>
    <property type="molecule type" value="Genomic_DNA"/>
</dbReference>
<keyword evidence="2" id="KW-1133">Transmembrane helix</keyword>
<keyword evidence="4" id="KW-1185">Reference proteome</keyword>
<dbReference type="HOGENOM" id="CLU_159824_0_1_5"/>
<dbReference type="Pfam" id="PF20084">
    <property type="entry name" value="TrbK"/>
    <property type="match status" value="1"/>
</dbReference>
<keyword evidence="2" id="KW-0812">Transmembrane</keyword>
<dbReference type="Proteomes" id="UP000008850">
    <property type="component" value="Chromosome"/>
</dbReference>
<proteinExistence type="predicted"/>
<protein>
    <recommendedName>
        <fullName evidence="5">Conjugative transfer region protein TrbK</fullName>
    </recommendedName>
</protein>
<evidence type="ECO:0000256" key="1">
    <source>
        <dbReference type="SAM" id="MobiDB-lite"/>
    </source>
</evidence>
<evidence type="ECO:0000256" key="2">
    <source>
        <dbReference type="SAM" id="Phobius"/>
    </source>
</evidence>
<name>G4RCZ9_PELHB</name>
<dbReference type="KEGG" id="phl:KKY_2776"/>
<feature type="region of interest" description="Disordered" evidence="1">
    <location>
        <begin position="84"/>
        <end position="117"/>
    </location>
</feature>
<dbReference type="NCBIfam" id="TIGR04360">
    <property type="entry name" value="other_trbK"/>
    <property type="match status" value="1"/>
</dbReference>
<dbReference type="STRING" id="1082931.KKY_2776"/>